<gene>
    <name evidence="4" type="ORF">CKM354_000759500</name>
</gene>
<keyword evidence="5" id="KW-1185">Reference proteome</keyword>
<comment type="similarity">
    <text evidence="1">Belongs to the short-chain dehydrogenases/reductases (SDR) family.</text>
</comment>
<dbReference type="InterPro" id="IPR036291">
    <property type="entry name" value="NAD(P)-bd_dom_sf"/>
</dbReference>
<dbReference type="PANTHER" id="PTHR48107">
    <property type="entry name" value="NADPH-DEPENDENT ALDEHYDE REDUCTASE-LIKE PROTEIN, CHLOROPLASTIC-RELATED"/>
    <property type="match status" value="1"/>
</dbReference>
<dbReference type="Pfam" id="PF13561">
    <property type="entry name" value="adh_short_C2"/>
    <property type="match status" value="1"/>
</dbReference>
<keyword evidence="3" id="KW-0560">Oxidoreductase</keyword>
<dbReference type="AlphaFoldDB" id="A0A9P3CJJ4"/>
<sequence>MILANPVVLVSGASKGIGKAIALEAGRQGASVVVNYRTDKPGAEDVVSEIGPHRAIAVQADMAIPANVSRLVEAAVARFGKIDVLVANAAAAFPTEFESVMEADFDAAFGLNVKGPLFLAQAALPFMANGSRIIFISSDLTDFSALPPQLFLYISTKAAINIMVRSLAQALAKRGIRVSAVWPGPVETEGFIEVNDEQNSQALAALSPFNRLGKVDEVADAVSLLWSRESIWISGQVIKVNGAGC</sequence>
<reference evidence="4 5" key="1">
    <citation type="submission" date="2021-01" db="EMBL/GenBank/DDBJ databases">
        <title>Cercospora kikuchii MAFF 305040 whole genome shotgun sequence.</title>
        <authorList>
            <person name="Kashiwa T."/>
            <person name="Suzuki T."/>
        </authorList>
    </citation>
    <scope>NUCLEOTIDE SEQUENCE [LARGE SCALE GENOMIC DNA]</scope>
    <source>
        <strain evidence="4 5">MAFF 305040</strain>
    </source>
</reference>
<dbReference type="PRINTS" id="PR00081">
    <property type="entry name" value="GDHRDH"/>
</dbReference>
<evidence type="ECO:0000313" key="4">
    <source>
        <dbReference type="EMBL" id="GIZ44397.1"/>
    </source>
</evidence>
<evidence type="ECO:0000256" key="1">
    <source>
        <dbReference type="ARBA" id="ARBA00006484"/>
    </source>
</evidence>
<dbReference type="EMBL" id="BOLY01000004">
    <property type="protein sequence ID" value="GIZ44397.1"/>
    <property type="molecule type" value="Genomic_DNA"/>
</dbReference>
<keyword evidence="2" id="KW-0521">NADP</keyword>
<evidence type="ECO:0000256" key="3">
    <source>
        <dbReference type="ARBA" id="ARBA00023002"/>
    </source>
</evidence>
<dbReference type="RefSeq" id="XP_044658884.1">
    <property type="nucleotide sequence ID" value="XM_044802949.1"/>
</dbReference>
<evidence type="ECO:0000256" key="2">
    <source>
        <dbReference type="ARBA" id="ARBA00022857"/>
    </source>
</evidence>
<name>A0A9P3CJJ4_9PEZI</name>
<dbReference type="Gene3D" id="3.40.50.720">
    <property type="entry name" value="NAD(P)-binding Rossmann-like Domain"/>
    <property type="match status" value="1"/>
</dbReference>
<dbReference type="GO" id="GO:0016614">
    <property type="term" value="F:oxidoreductase activity, acting on CH-OH group of donors"/>
    <property type="evidence" value="ECO:0007669"/>
    <property type="project" value="UniProtKB-ARBA"/>
</dbReference>
<proteinExistence type="inferred from homology"/>
<dbReference type="SUPFAM" id="SSF51735">
    <property type="entry name" value="NAD(P)-binding Rossmann-fold domains"/>
    <property type="match status" value="1"/>
</dbReference>
<organism evidence="4 5">
    <name type="scientific">Cercospora kikuchii</name>
    <dbReference type="NCBI Taxonomy" id="84275"/>
    <lineage>
        <taxon>Eukaryota</taxon>
        <taxon>Fungi</taxon>
        <taxon>Dikarya</taxon>
        <taxon>Ascomycota</taxon>
        <taxon>Pezizomycotina</taxon>
        <taxon>Dothideomycetes</taxon>
        <taxon>Dothideomycetidae</taxon>
        <taxon>Mycosphaerellales</taxon>
        <taxon>Mycosphaerellaceae</taxon>
        <taxon>Cercospora</taxon>
    </lineage>
</organism>
<dbReference type="GeneID" id="68293170"/>
<evidence type="ECO:0000313" key="5">
    <source>
        <dbReference type="Proteomes" id="UP000825890"/>
    </source>
</evidence>
<dbReference type="FunFam" id="3.40.50.720:FF:000084">
    <property type="entry name" value="Short-chain dehydrogenase reductase"/>
    <property type="match status" value="1"/>
</dbReference>
<dbReference type="PANTHER" id="PTHR48107:SF7">
    <property type="entry name" value="RE15974P"/>
    <property type="match status" value="1"/>
</dbReference>
<comment type="caution">
    <text evidence="4">The sequence shown here is derived from an EMBL/GenBank/DDBJ whole genome shotgun (WGS) entry which is preliminary data.</text>
</comment>
<dbReference type="OrthoDB" id="47007at2759"/>
<protein>
    <submittedName>
        <fullName evidence="4">Uncharacterized protein</fullName>
    </submittedName>
</protein>
<accession>A0A9P3CJJ4</accession>
<dbReference type="Proteomes" id="UP000825890">
    <property type="component" value="Unassembled WGS sequence"/>
</dbReference>
<dbReference type="InterPro" id="IPR002347">
    <property type="entry name" value="SDR_fam"/>
</dbReference>